<accession>A0ABW1KFE5</accession>
<reference evidence="2" key="1">
    <citation type="journal article" date="2019" name="Int. J. Syst. Evol. Microbiol.">
        <title>The Global Catalogue of Microorganisms (GCM) 10K type strain sequencing project: providing services to taxonomists for standard genome sequencing and annotation.</title>
        <authorList>
            <consortium name="The Broad Institute Genomics Platform"/>
            <consortium name="The Broad Institute Genome Sequencing Center for Infectious Disease"/>
            <person name="Wu L."/>
            <person name="Ma J."/>
        </authorList>
    </citation>
    <scope>NUCLEOTIDE SEQUENCE [LARGE SCALE GENOMIC DNA]</scope>
    <source>
        <strain evidence="2">ZS-35-S2</strain>
    </source>
</reference>
<comment type="caution">
    <text evidence="1">The sequence shown here is derived from an EMBL/GenBank/DDBJ whole genome shotgun (WGS) entry which is preliminary data.</text>
</comment>
<evidence type="ECO:0008006" key="3">
    <source>
        <dbReference type="Google" id="ProtNLM"/>
    </source>
</evidence>
<protein>
    <recommendedName>
        <fullName evidence="3">FXSXX-COOH protein</fullName>
    </recommendedName>
</protein>
<keyword evidence="2" id="KW-1185">Reference proteome</keyword>
<gene>
    <name evidence="1" type="ORF">ACFP2T_27770</name>
</gene>
<dbReference type="RefSeq" id="WP_377426584.1">
    <property type="nucleotide sequence ID" value="NZ_JBHSPR010000025.1"/>
</dbReference>
<dbReference type="EMBL" id="JBHSPR010000025">
    <property type="protein sequence ID" value="MFC6019981.1"/>
    <property type="molecule type" value="Genomic_DNA"/>
</dbReference>
<organism evidence="1 2">
    <name type="scientific">Plantactinospora solaniradicis</name>
    <dbReference type="NCBI Taxonomy" id="1723736"/>
    <lineage>
        <taxon>Bacteria</taxon>
        <taxon>Bacillati</taxon>
        <taxon>Actinomycetota</taxon>
        <taxon>Actinomycetes</taxon>
        <taxon>Micromonosporales</taxon>
        <taxon>Micromonosporaceae</taxon>
        <taxon>Plantactinospora</taxon>
    </lineage>
</organism>
<proteinExistence type="predicted"/>
<dbReference type="Proteomes" id="UP001596203">
    <property type="component" value="Unassembled WGS sequence"/>
</dbReference>
<evidence type="ECO:0000313" key="1">
    <source>
        <dbReference type="EMBL" id="MFC6019981.1"/>
    </source>
</evidence>
<name>A0ABW1KFE5_9ACTN</name>
<evidence type="ECO:0000313" key="2">
    <source>
        <dbReference type="Proteomes" id="UP001596203"/>
    </source>
</evidence>
<sequence>MDPTTADIAVQVYDLDEIAARLAATADYNGLTTLLAADLDPERIITANLDDSR</sequence>